<dbReference type="InterPro" id="IPR009057">
    <property type="entry name" value="Homeodomain-like_sf"/>
</dbReference>
<evidence type="ECO:0000313" key="5">
    <source>
        <dbReference type="EMBL" id="TJY37055.1"/>
    </source>
</evidence>
<gene>
    <name evidence="5" type="ORF">E5167_03675</name>
</gene>
<protein>
    <submittedName>
        <fullName evidence="5">Helix-turn-helix transcriptional regulator</fullName>
    </submittedName>
</protein>
<accession>A0A4U0EYE3</accession>
<dbReference type="RefSeq" id="WP_136841167.1">
    <property type="nucleotide sequence ID" value="NZ_SUPL01000002.1"/>
</dbReference>
<dbReference type="InterPro" id="IPR046532">
    <property type="entry name" value="DUF6597"/>
</dbReference>
<dbReference type="Pfam" id="PF20240">
    <property type="entry name" value="DUF6597"/>
    <property type="match status" value="1"/>
</dbReference>
<dbReference type="GO" id="GO:0043565">
    <property type="term" value="F:sequence-specific DNA binding"/>
    <property type="evidence" value="ECO:0007669"/>
    <property type="project" value="InterPro"/>
</dbReference>
<dbReference type="OrthoDB" id="511992at2"/>
<name>A0A4U0EYE3_9FLAO</name>
<dbReference type="SMART" id="SM00342">
    <property type="entry name" value="HTH_ARAC"/>
    <property type="match status" value="1"/>
</dbReference>
<evidence type="ECO:0000256" key="3">
    <source>
        <dbReference type="ARBA" id="ARBA00023163"/>
    </source>
</evidence>
<dbReference type="PROSITE" id="PS01124">
    <property type="entry name" value="HTH_ARAC_FAMILY_2"/>
    <property type="match status" value="1"/>
</dbReference>
<dbReference type="PANTHER" id="PTHR46796">
    <property type="entry name" value="HTH-TYPE TRANSCRIPTIONAL ACTIVATOR RHAS-RELATED"/>
    <property type="match status" value="1"/>
</dbReference>
<dbReference type="Pfam" id="PF12833">
    <property type="entry name" value="HTH_18"/>
    <property type="match status" value="1"/>
</dbReference>
<keyword evidence="1" id="KW-0805">Transcription regulation</keyword>
<keyword evidence="6" id="KW-1185">Reference proteome</keyword>
<reference evidence="5 6" key="1">
    <citation type="submission" date="2019-04" db="EMBL/GenBank/DDBJ databases">
        <title>Lacinutrix sp. nov., isolated from marine water.</title>
        <authorList>
            <person name="Kim W."/>
        </authorList>
    </citation>
    <scope>NUCLEOTIDE SEQUENCE [LARGE SCALE GENOMIC DNA]</scope>
    <source>
        <strain evidence="5 6">CAU 1491</strain>
    </source>
</reference>
<proteinExistence type="predicted"/>
<comment type="caution">
    <text evidence="5">The sequence shown here is derived from an EMBL/GenBank/DDBJ whole genome shotgun (WGS) entry which is preliminary data.</text>
</comment>
<dbReference type="InterPro" id="IPR050204">
    <property type="entry name" value="AraC_XylS_family_regulators"/>
</dbReference>
<keyword evidence="2" id="KW-0238">DNA-binding</keyword>
<dbReference type="AlphaFoldDB" id="A0A4U0EYE3"/>
<keyword evidence="3" id="KW-0804">Transcription</keyword>
<evidence type="ECO:0000256" key="1">
    <source>
        <dbReference type="ARBA" id="ARBA00023015"/>
    </source>
</evidence>
<dbReference type="SUPFAM" id="SSF46689">
    <property type="entry name" value="Homeodomain-like"/>
    <property type="match status" value="1"/>
</dbReference>
<evidence type="ECO:0000256" key="2">
    <source>
        <dbReference type="ARBA" id="ARBA00023125"/>
    </source>
</evidence>
<sequence>MSDYKEYQVKNGLNKYIDCVWRDDFNKYLGNGDKKILVVPDNTIELAFTSNSVERTAKHSKKKICKIKSHLCGLKTEPQLVGLEGDVLLSVRFKPYGLYPFTKTDINKTINESLLPEDIFGKEILVLEEQLFNTSDELEQVKFIEDFFLKKLNSNNKEVDHVFNFFIQNIILNKGNVNVDMLAEKCNVSKKTVERKFLSKLGLTPKKYCRIVRMFNALKIPKNKKDLKLSSIAFDNGFYDQAHFIKEVKEFTGMTPKNYFDIDRTVQTNIFLH</sequence>
<dbReference type="GO" id="GO:0003700">
    <property type="term" value="F:DNA-binding transcription factor activity"/>
    <property type="evidence" value="ECO:0007669"/>
    <property type="project" value="InterPro"/>
</dbReference>
<dbReference type="PANTHER" id="PTHR46796:SF13">
    <property type="entry name" value="HTH-TYPE TRANSCRIPTIONAL ACTIVATOR RHAS"/>
    <property type="match status" value="1"/>
</dbReference>
<dbReference type="Proteomes" id="UP000307657">
    <property type="component" value="Unassembled WGS sequence"/>
</dbReference>
<feature type="domain" description="HTH araC/xylS-type" evidence="4">
    <location>
        <begin position="160"/>
        <end position="262"/>
    </location>
</feature>
<dbReference type="EMBL" id="SUPL01000002">
    <property type="protein sequence ID" value="TJY37055.1"/>
    <property type="molecule type" value="Genomic_DNA"/>
</dbReference>
<evidence type="ECO:0000313" key="6">
    <source>
        <dbReference type="Proteomes" id="UP000307657"/>
    </source>
</evidence>
<dbReference type="Gene3D" id="1.10.10.60">
    <property type="entry name" value="Homeodomain-like"/>
    <property type="match status" value="1"/>
</dbReference>
<dbReference type="InterPro" id="IPR018060">
    <property type="entry name" value="HTH_AraC"/>
</dbReference>
<organism evidence="5 6">
    <name type="scientific">Pontimicrobium aquaticum</name>
    <dbReference type="NCBI Taxonomy" id="2565367"/>
    <lineage>
        <taxon>Bacteria</taxon>
        <taxon>Pseudomonadati</taxon>
        <taxon>Bacteroidota</taxon>
        <taxon>Flavobacteriia</taxon>
        <taxon>Flavobacteriales</taxon>
        <taxon>Flavobacteriaceae</taxon>
        <taxon>Pontimicrobium</taxon>
    </lineage>
</organism>
<evidence type="ECO:0000259" key="4">
    <source>
        <dbReference type="PROSITE" id="PS01124"/>
    </source>
</evidence>